<dbReference type="Proteomes" id="UP000184000">
    <property type="component" value="Unassembled WGS sequence"/>
</dbReference>
<gene>
    <name evidence="1" type="ORF">SAMN02744645_3631</name>
</gene>
<evidence type="ECO:0000313" key="1">
    <source>
        <dbReference type="EMBL" id="SHH40843.1"/>
    </source>
</evidence>
<proteinExistence type="predicted"/>
<dbReference type="AlphaFoldDB" id="A0A1M5SSD6"/>
<sequence>MDCWYMHGERSIAARFACYHLSQSGSGVIR</sequence>
<evidence type="ECO:0000313" key="2">
    <source>
        <dbReference type="Proteomes" id="UP000184000"/>
    </source>
</evidence>
<protein>
    <submittedName>
        <fullName evidence="1">Uncharacterized protein</fullName>
    </submittedName>
</protein>
<accession>A0A1M5SSD6</accession>
<dbReference type="EMBL" id="FQXA01000006">
    <property type="protein sequence ID" value="SHH40843.1"/>
    <property type="molecule type" value="Genomic_DNA"/>
</dbReference>
<name>A0A1M5SSD6_9GAMM</name>
<organism evidence="1 2">
    <name type="scientific">Stutzerimonas xanthomarina DSM 18231</name>
    <dbReference type="NCBI Taxonomy" id="1403346"/>
    <lineage>
        <taxon>Bacteria</taxon>
        <taxon>Pseudomonadati</taxon>
        <taxon>Pseudomonadota</taxon>
        <taxon>Gammaproteobacteria</taxon>
        <taxon>Pseudomonadales</taxon>
        <taxon>Pseudomonadaceae</taxon>
        <taxon>Stutzerimonas</taxon>
    </lineage>
</organism>
<reference evidence="1 2" key="1">
    <citation type="submission" date="2016-11" db="EMBL/GenBank/DDBJ databases">
        <authorList>
            <person name="Jaros S."/>
            <person name="Januszkiewicz K."/>
            <person name="Wedrychowicz H."/>
        </authorList>
    </citation>
    <scope>NUCLEOTIDE SEQUENCE [LARGE SCALE GENOMIC DNA]</scope>
    <source>
        <strain evidence="1 2">DSM 18231</strain>
    </source>
</reference>